<dbReference type="EMBL" id="JAIOIU010000011">
    <property type="protein sequence ID" value="MBZ0158651.1"/>
    <property type="molecule type" value="Genomic_DNA"/>
</dbReference>
<protein>
    <submittedName>
        <fullName evidence="1">Uncharacterized protein</fullName>
    </submittedName>
</protein>
<gene>
    <name evidence="1" type="ORF">K8G79_00640</name>
</gene>
<reference evidence="1 2" key="1">
    <citation type="journal article" date="2021" name="bioRxiv">
        <title>Unraveling nitrogen, sulfur and carbon metabolic pathways and microbial community transcriptional responses to substrate deprivation and toxicity stresses in a bioreactor mimicking anoxic brackish coastal sediment conditions.</title>
        <authorList>
            <person name="Martins P.D."/>
            <person name="Echeveste M.J."/>
            <person name="Arshad A."/>
            <person name="Kurth J."/>
            <person name="Ouboter H."/>
            <person name="Jetten M.S.M."/>
            <person name="Welte C.U."/>
        </authorList>
    </citation>
    <scope>NUCLEOTIDE SEQUENCE [LARGE SCALE GENOMIC DNA]</scope>
    <source>
        <strain evidence="1">MAG_38</strain>
    </source>
</reference>
<evidence type="ECO:0000313" key="2">
    <source>
        <dbReference type="Proteomes" id="UP001197609"/>
    </source>
</evidence>
<comment type="caution">
    <text evidence="1">The sequence shown here is derived from an EMBL/GenBank/DDBJ whole genome shotgun (WGS) entry which is preliminary data.</text>
</comment>
<proteinExistence type="predicted"/>
<dbReference type="AlphaFoldDB" id="A0AAJ1AGD5"/>
<sequence>MTRRDVLRYAVLGGGALLTRPLHALAAAEPGTVGRKQVDTLPKAKQAMRDLIRRYASVKDHPWAMMHGVRALGKGFMLDEGPAVDYLCSHFLEMQTVRGRSYLTMAGSAEGHFNTLLKTLLEAGVGLDHSFVVQGRRQTVGDLLSTGKTLFVFDTALSPLDDTRDEAAWSVIAFSITMPPDKAVWKNAANQEIRLHDVIASLFKAVEQGSAEYATAMQQGIMPAQRAPIMRFTCGGTHVIYSLAVAVRHGHLGEEGRRRLRPILDMLIWRLKADIYLADQHYQTMAKTDTPADTQRLHYFDTRLKFLGHAMEIIQYVRMFGLYTPTVAQEAEIRAATGILAAAILEVSRTDIASLRRRDSALYAFLIGDACHAYHGLTMARGVNQV</sequence>
<dbReference type="Proteomes" id="UP001197609">
    <property type="component" value="Unassembled WGS sequence"/>
</dbReference>
<evidence type="ECO:0000313" key="1">
    <source>
        <dbReference type="EMBL" id="MBZ0158651.1"/>
    </source>
</evidence>
<accession>A0AAJ1AGD5</accession>
<name>A0AAJ1AGD5_9BACT</name>
<organism evidence="1 2">
    <name type="scientific">Candidatus Methylomirabilis tolerans</name>
    <dbReference type="NCBI Taxonomy" id="3123416"/>
    <lineage>
        <taxon>Bacteria</taxon>
        <taxon>Candidatus Methylomirabilota</taxon>
        <taxon>Candidatus Methylomirabilia</taxon>
        <taxon>Candidatus Methylomirabilales</taxon>
        <taxon>Candidatus Methylomirabilaceae</taxon>
        <taxon>Candidatus Methylomirabilis</taxon>
    </lineage>
</organism>